<protein>
    <submittedName>
        <fullName evidence="1">Uncharacterized protein</fullName>
    </submittedName>
</protein>
<organism evidence="1 2">
    <name type="scientific">Macrophomina phaseolina</name>
    <dbReference type="NCBI Taxonomy" id="35725"/>
    <lineage>
        <taxon>Eukaryota</taxon>
        <taxon>Fungi</taxon>
        <taxon>Dikarya</taxon>
        <taxon>Ascomycota</taxon>
        <taxon>Pezizomycotina</taxon>
        <taxon>Dothideomycetes</taxon>
        <taxon>Dothideomycetes incertae sedis</taxon>
        <taxon>Botryosphaeriales</taxon>
        <taxon>Botryosphaeriaceae</taxon>
        <taxon>Macrophomina</taxon>
    </lineage>
</organism>
<accession>A0ABQ8FZ56</accession>
<proteinExistence type="predicted"/>
<evidence type="ECO:0000313" key="2">
    <source>
        <dbReference type="Proteomes" id="UP000774617"/>
    </source>
</evidence>
<dbReference type="EMBL" id="JAGTJR010000034">
    <property type="protein sequence ID" value="KAH7036786.1"/>
    <property type="molecule type" value="Genomic_DNA"/>
</dbReference>
<comment type="caution">
    <text evidence="1">The sequence shown here is derived from an EMBL/GenBank/DDBJ whole genome shotgun (WGS) entry which is preliminary data.</text>
</comment>
<dbReference type="Proteomes" id="UP000774617">
    <property type="component" value="Unassembled WGS sequence"/>
</dbReference>
<name>A0ABQ8FZ56_9PEZI</name>
<gene>
    <name evidence="1" type="ORF">B0J12DRAFT_262467</name>
</gene>
<evidence type="ECO:0000313" key="1">
    <source>
        <dbReference type="EMBL" id="KAH7036786.1"/>
    </source>
</evidence>
<sequence>MRAWFRPDGVKGAYAEARAQTGTGRVFLSLHRRVSALVLDSCKPLVAAPHAKIARGSIPGVLSRERIASKGQEHRLRLTCVKQLSARLEERGVIRRTGWLKELTALEKHGLLPRGLSCSPADKRQMSHEESGKEFRLGAALRQKDGSLLIGLLASNSSPTASYHRCAKRPEDYPIAAGRRRPAIGLLPQIAETTSELKT</sequence>
<reference evidence="1 2" key="1">
    <citation type="journal article" date="2021" name="Nat. Commun.">
        <title>Genetic determinants of endophytism in the Arabidopsis root mycobiome.</title>
        <authorList>
            <person name="Mesny F."/>
            <person name="Miyauchi S."/>
            <person name="Thiergart T."/>
            <person name="Pickel B."/>
            <person name="Atanasova L."/>
            <person name="Karlsson M."/>
            <person name="Huettel B."/>
            <person name="Barry K.W."/>
            <person name="Haridas S."/>
            <person name="Chen C."/>
            <person name="Bauer D."/>
            <person name="Andreopoulos W."/>
            <person name="Pangilinan J."/>
            <person name="LaButti K."/>
            <person name="Riley R."/>
            <person name="Lipzen A."/>
            <person name="Clum A."/>
            <person name="Drula E."/>
            <person name="Henrissat B."/>
            <person name="Kohler A."/>
            <person name="Grigoriev I.V."/>
            <person name="Martin F.M."/>
            <person name="Hacquard S."/>
        </authorList>
    </citation>
    <scope>NUCLEOTIDE SEQUENCE [LARGE SCALE GENOMIC DNA]</scope>
    <source>
        <strain evidence="1 2">MPI-SDFR-AT-0080</strain>
    </source>
</reference>
<keyword evidence="2" id="KW-1185">Reference proteome</keyword>